<gene>
    <name evidence="2" type="ORF">HNY73_005796</name>
</gene>
<dbReference type="Proteomes" id="UP000807504">
    <property type="component" value="Unassembled WGS sequence"/>
</dbReference>
<accession>A0A8T0FIS7</accession>
<dbReference type="OMA" id="ILMIECH"/>
<dbReference type="OrthoDB" id="6381584at2759"/>
<dbReference type="InterPro" id="IPR055577">
    <property type="entry name" value="DUF7153"/>
</dbReference>
<organism evidence="2 3">
    <name type="scientific">Argiope bruennichi</name>
    <name type="common">Wasp spider</name>
    <name type="synonym">Aranea bruennichi</name>
    <dbReference type="NCBI Taxonomy" id="94029"/>
    <lineage>
        <taxon>Eukaryota</taxon>
        <taxon>Metazoa</taxon>
        <taxon>Ecdysozoa</taxon>
        <taxon>Arthropoda</taxon>
        <taxon>Chelicerata</taxon>
        <taxon>Arachnida</taxon>
        <taxon>Araneae</taxon>
        <taxon>Araneomorphae</taxon>
        <taxon>Entelegynae</taxon>
        <taxon>Araneoidea</taxon>
        <taxon>Araneidae</taxon>
        <taxon>Argiope</taxon>
    </lineage>
</organism>
<dbReference type="PANTHER" id="PTHR22198:SF1">
    <property type="entry name" value="FERM DOMAIN-CONTAINING PROTEIN"/>
    <property type="match status" value="1"/>
</dbReference>
<dbReference type="PANTHER" id="PTHR22198">
    <property type="entry name" value="FERM DOMAIN-CONTAINING PROTEIN"/>
    <property type="match status" value="1"/>
</dbReference>
<reference evidence="2" key="1">
    <citation type="journal article" date="2020" name="bioRxiv">
        <title>Chromosome-level reference genome of the European wasp spider Argiope bruennichi: a resource for studies on range expansion and evolutionary adaptation.</title>
        <authorList>
            <person name="Sheffer M.M."/>
            <person name="Hoppe A."/>
            <person name="Krehenwinkel H."/>
            <person name="Uhl G."/>
            <person name="Kuss A.W."/>
            <person name="Jensen L."/>
            <person name="Jensen C."/>
            <person name="Gillespie R.G."/>
            <person name="Hoff K.J."/>
            <person name="Prost S."/>
        </authorList>
    </citation>
    <scope>NUCLEOTIDE SEQUENCE</scope>
</reference>
<evidence type="ECO:0000313" key="2">
    <source>
        <dbReference type="EMBL" id="KAF8790836.1"/>
    </source>
</evidence>
<reference evidence="2" key="2">
    <citation type="submission" date="2020-06" db="EMBL/GenBank/DDBJ databases">
        <authorList>
            <person name="Sheffer M."/>
        </authorList>
    </citation>
    <scope>NUCLEOTIDE SEQUENCE</scope>
</reference>
<comment type="caution">
    <text evidence="2">The sequence shown here is derived from an EMBL/GenBank/DDBJ whole genome shotgun (WGS) entry which is preliminary data.</text>
</comment>
<dbReference type="Pfam" id="PF23672">
    <property type="entry name" value="DUF7153"/>
    <property type="match status" value="1"/>
</dbReference>
<keyword evidence="3" id="KW-1185">Reference proteome</keyword>
<evidence type="ECO:0000313" key="3">
    <source>
        <dbReference type="Proteomes" id="UP000807504"/>
    </source>
</evidence>
<protein>
    <recommendedName>
        <fullName evidence="1">DUF7153 domain-containing protein</fullName>
    </recommendedName>
</protein>
<proteinExistence type="predicted"/>
<sequence length="258" mass="29995">MNQIDDERLLRCIHFVSDHLSNMSDLTNRAAIFSFITVNDEESLPCNTQKYLLAKSFQSNKFFEHGELLDTLEKRALYPMIHCFSKPLSEVNNLILLKANGLGEEFTLKQGIYVESKSHHTPRPIKDPAFKDDTAYIFMGFKSVDLTYNENLEKSWKDWTGARLVNSCLRNEFYISRYSFFHRIQPPDPELFMYILMIECHNVNNSNATYLLDFVQKLRVERVFGYLTVYRREALASTSAIIKGILSEQDEYGGKVDI</sequence>
<dbReference type="AlphaFoldDB" id="A0A8T0FIS7"/>
<feature type="domain" description="DUF7153" evidence="1">
    <location>
        <begin position="63"/>
        <end position="231"/>
    </location>
</feature>
<name>A0A8T0FIS7_ARGBR</name>
<evidence type="ECO:0000259" key="1">
    <source>
        <dbReference type="Pfam" id="PF23672"/>
    </source>
</evidence>
<dbReference type="EMBL" id="JABXBU010000011">
    <property type="protein sequence ID" value="KAF8790836.1"/>
    <property type="molecule type" value="Genomic_DNA"/>
</dbReference>